<sequence>MNKTVFTVFLTTSILFAGCTKDQINVTEPDQKTIEQAMLDSGIAPDNIIFTEEIKGQNAFSIYEQVEGFGVTHYVKSDKGWQYRGGSEFGHPAGDPEPLSFGVATWLLGDYSLDGNSRYNTVFLGEIHQPEISKIILEVNHGKYTAKIISSNSRKFWYHQSGIVDAQSLVTKISGYNSNGKLIFEKNLNLNEQ</sequence>
<proteinExistence type="predicted"/>
<name>A0ABY9VBA8_9BACI</name>
<dbReference type="RefSeq" id="WP_311070816.1">
    <property type="nucleotide sequence ID" value="NZ_CP134494.1"/>
</dbReference>
<reference evidence="1 2" key="1">
    <citation type="submission" date="2023-09" db="EMBL/GenBank/DDBJ databases">
        <title>Microbial mechanism of fulvic acid promoting antimony reduction mineralization in rice fields.</title>
        <authorList>
            <person name="Chen G."/>
            <person name="Lan J."/>
        </authorList>
    </citation>
    <scope>NUCLEOTIDE SEQUENCE [LARGE SCALE GENOMIC DNA]</scope>
    <source>
        <strain evidence="1 2">PS1</strain>
    </source>
</reference>
<protein>
    <recommendedName>
        <fullName evidence="3">Lipoprotein</fullName>
    </recommendedName>
</protein>
<evidence type="ECO:0000313" key="2">
    <source>
        <dbReference type="Proteomes" id="UP001303324"/>
    </source>
</evidence>
<gene>
    <name evidence="1" type="ORF">RH061_13295</name>
</gene>
<dbReference type="EMBL" id="CP134494">
    <property type="protein sequence ID" value="WNF21178.1"/>
    <property type="molecule type" value="Genomic_DNA"/>
</dbReference>
<accession>A0ABY9VBA8</accession>
<evidence type="ECO:0008006" key="3">
    <source>
        <dbReference type="Google" id="ProtNLM"/>
    </source>
</evidence>
<organism evidence="1 2">
    <name type="scientific">Mesobacillus jeotgali</name>
    <dbReference type="NCBI Taxonomy" id="129985"/>
    <lineage>
        <taxon>Bacteria</taxon>
        <taxon>Bacillati</taxon>
        <taxon>Bacillota</taxon>
        <taxon>Bacilli</taxon>
        <taxon>Bacillales</taxon>
        <taxon>Bacillaceae</taxon>
        <taxon>Mesobacillus</taxon>
    </lineage>
</organism>
<keyword evidence="2" id="KW-1185">Reference proteome</keyword>
<dbReference type="Proteomes" id="UP001303324">
    <property type="component" value="Chromosome"/>
</dbReference>
<evidence type="ECO:0000313" key="1">
    <source>
        <dbReference type="EMBL" id="WNF21178.1"/>
    </source>
</evidence>
<dbReference type="PROSITE" id="PS51257">
    <property type="entry name" value="PROKAR_LIPOPROTEIN"/>
    <property type="match status" value="1"/>
</dbReference>